<dbReference type="Proteomes" id="UP000722125">
    <property type="component" value="Unassembled WGS sequence"/>
</dbReference>
<keyword evidence="3" id="KW-1185">Reference proteome</keyword>
<evidence type="ECO:0000256" key="1">
    <source>
        <dbReference type="SAM" id="Phobius"/>
    </source>
</evidence>
<dbReference type="InterPro" id="IPR014509">
    <property type="entry name" value="YjdF-like"/>
</dbReference>
<dbReference type="Pfam" id="PF09997">
    <property type="entry name" value="DUF2238"/>
    <property type="match status" value="1"/>
</dbReference>
<evidence type="ECO:0008006" key="4">
    <source>
        <dbReference type="Google" id="ProtNLM"/>
    </source>
</evidence>
<keyword evidence="1" id="KW-0472">Membrane</keyword>
<organism evidence="2 3">
    <name type="scientific">Cellulomonas fulva</name>
    <dbReference type="NCBI Taxonomy" id="2835530"/>
    <lineage>
        <taxon>Bacteria</taxon>
        <taxon>Bacillati</taxon>
        <taxon>Actinomycetota</taxon>
        <taxon>Actinomycetes</taxon>
        <taxon>Micrococcales</taxon>
        <taxon>Cellulomonadaceae</taxon>
        <taxon>Cellulomonas</taxon>
    </lineage>
</organism>
<gene>
    <name evidence="2" type="ORF">KIN34_05630</name>
</gene>
<feature type="transmembrane region" description="Helical" evidence="1">
    <location>
        <begin position="120"/>
        <end position="144"/>
    </location>
</feature>
<evidence type="ECO:0000313" key="2">
    <source>
        <dbReference type="EMBL" id="MBT0993765.1"/>
    </source>
</evidence>
<feature type="transmembrane region" description="Helical" evidence="1">
    <location>
        <begin position="63"/>
        <end position="84"/>
    </location>
</feature>
<keyword evidence="1" id="KW-0812">Transmembrane</keyword>
<reference evidence="2 3" key="1">
    <citation type="submission" date="2021-05" db="EMBL/GenBank/DDBJ databases">
        <title>Description of Cellulomonas sp. DKR-3 sp. nov.</title>
        <authorList>
            <person name="Dahal R.H."/>
            <person name="Chaudhary D.K."/>
        </authorList>
    </citation>
    <scope>NUCLEOTIDE SEQUENCE [LARGE SCALE GENOMIC DNA]</scope>
    <source>
        <strain evidence="2 3">DKR-3</strain>
    </source>
</reference>
<feature type="transmembrane region" description="Helical" evidence="1">
    <location>
        <begin position="164"/>
        <end position="182"/>
    </location>
</feature>
<sequence>MTRNVPVRALLDPPVEGAVRVAVLVSIVLAVLVRGPVGAALFLLVAAGMTVPRLARAPGTLGAAYGVGLLAAAWCGALDLYEAVWWLDGLMHLVVTGLVAAVAHLLLARRTGAVVDPSSPAAPAACAAVTLTVGLALSAVWELAEYAGHTYLDPSIYVAYGDTIADMALGGLGSAVAGAALLRVRRRPATS</sequence>
<accession>A0ABS5TX86</accession>
<protein>
    <recommendedName>
        <fullName evidence="4">DUF2238 domain-containing protein</fullName>
    </recommendedName>
</protein>
<name>A0ABS5TX86_9CELL</name>
<dbReference type="EMBL" id="JAHBOH010000001">
    <property type="protein sequence ID" value="MBT0993765.1"/>
    <property type="molecule type" value="Genomic_DNA"/>
</dbReference>
<proteinExistence type="predicted"/>
<feature type="transmembrane region" description="Helical" evidence="1">
    <location>
        <begin position="90"/>
        <end position="108"/>
    </location>
</feature>
<feature type="transmembrane region" description="Helical" evidence="1">
    <location>
        <begin position="20"/>
        <end position="51"/>
    </location>
</feature>
<evidence type="ECO:0000313" key="3">
    <source>
        <dbReference type="Proteomes" id="UP000722125"/>
    </source>
</evidence>
<keyword evidence="1" id="KW-1133">Transmembrane helix</keyword>
<dbReference type="RefSeq" id="WP_214347881.1">
    <property type="nucleotide sequence ID" value="NZ_JAHBOH010000001.1"/>
</dbReference>
<comment type="caution">
    <text evidence="2">The sequence shown here is derived from an EMBL/GenBank/DDBJ whole genome shotgun (WGS) entry which is preliminary data.</text>
</comment>